<dbReference type="Proteomes" id="UP001595665">
    <property type="component" value="Unassembled WGS sequence"/>
</dbReference>
<dbReference type="InterPro" id="IPR001444">
    <property type="entry name" value="Flag_bb_rod_N"/>
</dbReference>
<name>A0ABV7PST7_9BURK</name>
<dbReference type="NCBIfam" id="TIGR03506">
    <property type="entry name" value="FlgEFG_subfam"/>
    <property type="match status" value="1"/>
</dbReference>
<dbReference type="PROSITE" id="PS00588">
    <property type="entry name" value="FLAGELLA_BB_ROD"/>
    <property type="match status" value="1"/>
</dbReference>
<comment type="caution">
    <text evidence="10">The sequence shown here is derived from an EMBL/GenBank/DDBJ whole genome shotgun (WGS) entry which is preliminary data.</text>
</comment>
<keyword evidence="4 5" id="KW-0975">Bacterial flagellum</keyword>
<evidence type="ECO:0000259" key="7">
    <source>
        <dbReference type="Pfam" id="PF06429"/>
    </source>
</evidence>
<feature type="domain" description="Flagellar basal-body/hook protein C-terminal" evidence="7">
    <location>
        <begin position="353"/>
        <end position="396"/>
    </location>
</feature>
<dbReference type="InterPro" id="IPR053967">
    <property type="entry name" value="LlgE_F_G-like_D1"/>
</dbReference>
<evidence type="ECO:0000313" key="11">
    <source>
        <dbReference type="Proteomes" id="UP001595665"/>
    </source>
</evidence>
<dbReference type="InterPro" id="IPR011491">
    <property type="entry name" value="FlgE_D2"/>
</dbReference>
<evidence type="ECO:0000256" key="3">
    <source>
        <dbReference type="ARBA" id="ARBA00019015"/>
    </source>
</evidence>
<reference evidence="11" key="1">
    <citation type="journal article" date="2019" name="Int. J. Syst. Evol. Microbiol.">
        <title>The Global Catalogue of Microorganisms (GCM) 10K type strain sequencing project: providing services to taxonomists for standard genome sequencing and annotation.</title>
        <authorList>
            <consortium name="The Broad Institute Genomics Platform"/>
            <consortium name="The Broad Institute Genome Sequencing Center for Infectious Disease"/>
            <person name="Wu L."/>
            <person name="Ma J."/>
        </authorList>
    </citation>
    <scope>NUCLEOTIDE SEQUENCE [LARGE SCALE GENOMIC DNA]</scope>
    <source>
        <strain evidence="11">CCM 7480</strain>
    </source>
</reference>
<dbReference type="Pfam" id="PF22692">
    <property type="entry name" value="LlgE_F_G_D1"/>
    <property type="match status" value="1"/>
</dbReference>
<dbReference type="InterPro" id="IPR020013">
    <property type="entry name" value="Flagellar_FlgE/F/G"/>
</dbReference>
<feature type="domain" description="Flagellar hook protein FlgE/F/G-like D1" evidence="9">
    <location>
        <begin position="76"/>
        <end position="142"/>
    </location>
</feature>
<evidence type="ECO:0000313" key="10">
    <source>
        <dbReference type="EMBL" id="MFC3461331.1"/>
    </source>
</evidence>
<feature type="domain" description="Flagellar hook protein FlgE D2" evidence="8">
    <location>
        <begin position="153"/>
        <end position="279"/>
    </location>
</feature>
<keyword evidence="10" id="KW-0282">Flagellum</keyword>
<dbReference type="InterPro" id="IPR037058">
    <property type="entry name" value="Falgellar_hook_FlgE_sf"/>
</dbReference>
<dbReference type="InterPro" id="IPR019776">
    <property type="entry name" value="Flagellar_basal_body_rod_CS"/>
</dbReference>
<dbReference type="InterPro" id="IPR037925">
    <property type="entry name" value="FlgE/F/G-like"/>
</dbReference>
<protein>
    <recommendedName>
        <fullName evidence="3 5">Flagellar hook protein FlgE</fullName>
    </recommendedName>
</protein>
<dbReference type="PANTHER" id="PTHR30435:SF1">
    <property type="entry name" value="FLAGELLAR HOOK PROTEIN FLGE"/>
    <property type="match status" value="1"/>
</dbReference>
<evidence type="ECO:0000259" key="9">
    <source>
        <dbReference type="Pfam" id="PF22692"/>
    </source>
</evidence>
<evidence type="ECO:0000256" key="1">
    <source>
        <dbReference type="ARBA" id="ARBA00004117"/>
    </source>
</evidence>
<evidence type="ECO:0000256" key="4">
    <source>
        <dbReference type="ARBA" id="ARBA00023143"/>
    </source>
</evidence>
<dbReference type="Pfam" id="PF07559">
    <property type="entry name" value="FlgE_D2"/>
    <property type="match status" value="1"/>
</dbReference>
<proteinExistence type="inferred from homology"/>
<comment type="function">
    <text evidence="5">A flexible structure which links the flagellar filament to the drive apparatus in the basal body.</text>
</comment>
<keyword evidence="11" id="KW-1185">Reference proteome</keyword>
<evidence type="ECO:0000256" key="2">
    <source>
        <dbReference type="ARBA" id="ARBA00009677"/>
    </source>
</evidence>
<organism evidence="10 11">
    <name type="scientific">Massilia haematophila</name>
    <dbReference type="NCBI Taxonomy" id="457923"/>
    <lineage>
        <taxon>Bacteria</taxon>
        <taxon>Pseudomonadati</taxon>
        <taxon>Pseudomonadota</taxon>
        <taxon>Betaproteobacteria</taxon>
        <taxon>Burkholderiales</taxon>
        <taxon>Oxalobacteraceae</taxon>
        <taxon>Telluria group</taxon>
        <taxon>Massilia</taxon>
    </lineage>
</organism>
<dbReference type="SUPFAM" id="SSF117143">
    <property type="entry name" value="Flagellar hook protein flgE"/>
    <property type="match status" value="1"/>
</dbReference>
<dbReference type="RefSeq" id="WP_379737686.1">
    <property type="nucleotide sequence ID" value="NZ_JBHRVV010000001.1"/>
</dbReference>
<comment type="similarity">
    <text evidence="2 5">Belongs to the flagella basal body rod proteins family.</text>
</comment>
<gene>
    <name evidence="10" type="ORF">ACFOPH_24275</name>
</gene>
<accession>A0ABV7PST7</accession>
<keyword evidence="10" id="KW-0969">Cilium</keyword>
<evidence type="ECO:0000259" key="8">
    <source>
        <dbReference type="Pfam" id="PF07559"/>
    </source>
</evidence>
<feature type="domain" description="Flagellar basal body rod protein N-terminal" evidence="6">
    <location>
        <begin position="3"/>
        <end position="33"/>
    </location>
</feature>
<dbReference type="Pfam" id="PF06429">
    <property type="entry name" value="Flg_bbr_C"/>
    <property type="match status" value="1"/>
</dbReference>
<dbReference type="Pfam" id="PF00460">
    <property type="entry name" value="Flg_bb_rod"/>
    <property type="match status" value="1"/>
</dbReference>
<dbReference type="PANTHER" id="PTHR30435">
    <property type="entry name" value="FLAGELLAR PROTEIN"/>
    <property type="match status" value="1"/>
</dbReference>
<evidence type="ECO:0000259" key="6">
    <source>
        <dbReference type="Pfam" id="PF00460"/>
    </source>
</evidence>
<dbReference type="InterPro" id="IPR010930">
    <property type="entry name" value="Flg_bb/hook_C_dom"/>
</dbReference>
<dbReference type="Gene3D" id="2.60.98.20">
    <property type="entry name" value="Flagellar hook protein FlgE"/>
    <property type="match status" value="1"/>
</dbReference>
<evidence type="ECO:0000256" key="5">
    <source>
        <dbReference type="RuleBase" id="RU362116"/>
    </source>
</evidence>
<keyword evidence="10" id="KW-0966">Cell projection</keyword>
<comment type="subcellular location">
    <subcellularLocation>
        <location evidence="1 5">Bacterial flagellum basal body</location>
    </subcellularLocation>
</comment>
<dbReference type="EMBL" id="JBHRVV010000001">
    <property type="protein sequence ID" value="MFC3461331.1"/>
    <property type="molecule type" value="Genomic_DNA"/>
</dbReference>
<sequence>MSFNIALSGIQAINEQLEAVSNNIANSSTYGFKSSRANFASLYAGEQANGVTVGSLTQNIGQNGSVESTGRSLDAAISGRGFFVSRDAQGGVAYSRVGIFSADNTGFLVDAAGRKVQGYGPTVGGNLGVMGDVKIPTGQIAASASTGVNFVGNLSADWTVPVTSTFNSADANSYNMVKQSVLFDSLGTQHTVSQYFVKNATPANTVSVYYGFDGAAPDTATATTLSFSETGQLPPVIKSGALTLTPTNGAAPIEFTIDYSGTTQFAGEATTTTNSTNGYASGTYVGVELAADGSVVARYSNDQKQVVGTIALATFANEGALTQISDTSWEANATSGLALYGTPGSGLAGKLNTGSLEGSNVDITSELVGLMTSQRNYQANSKVLTTENQMMQSLMQALN</sequence>